<dbReference type="EMBL" id="NJGV01000011">
    <property type="protein sequence ID" value="OWY34131.1"/>
    <property type="molecule type" value="Genomic_DNA"/>
</dbReference>
<dbReference type="PIRSF" id="PIRSF029285">
    <property type="entry name" value="Aminopept"/>
    <property type="match status" value="1"/>
</dbReference>
<organism evidence="1 2">
    <name type="scientific">Herbaspirillum aquaticum</name>
    <dbReference type="NCBI Taxonomy" id="568783"/>
    <lineage>
        <taxon>Bacteria</taxon>
        <taxon>Pseudomonadati</taxon>
        <taxon>Pseudomonadota</taxon>
        <taxon>Betaproteobacteria</taxon>
        <taxon>Burkholderiales</taxon>
        <taxon>Oxalobacteraceae</taxon>
        <taxon>Herbaspirillum</taxon>
    </lineage>
</organism>
<name>A0A225SSI9_9BURK</name>
<protein>
    <submittedName>
        <fullName evidence="1">Aminopeptidase</fullName>
    </submittedName>
</protein>
<sequence>MLRRGLRRSVRWALTLGVLAAAWGLTACSTVSYYAQAAHGQFSLLAQAKPLEDWLDDPATSPVLKAKLQTVREIRRYAVTELDLPDNGSYRSYAQLDRPFVLWNVVAAPELSLKPRQWCFPIAGCVDYRGYYHLNDAQAYAETLKAEGYDVQVAGVPAYSTLGWFNDPVISTFIQYPDGELARLIFHELAHQTVYAPGDTSFNEGFAVAVEELGVERWLAARHDPAMVEAYQRFAARKREFLALLDKYRAQLKDNYDSDASDADKRQRKAAIFDALRAEYARIKVTRWNGYAGYDRWFAMPLSNAHLALVGAYHDLVPAFRQLFARSSGFPDFYDKVRALARMDKAARHAALGDMPLTTGKAEAEMFPACTNDRPKDGDPAYHAG</sequence>
<evidence type="ECO:0000313" key="1">
    <source>
        <dbReference type="EMBL" id="OWY34131.1"/>
    </source>
</evidence>
<dbReference type="Pfam" id="PF10023">
    <property type="entry name" value="Aminopep"/>
    <property type="match status" value="1"/>
</dbReference>
<keyword evidence="1" id="KW-0031">Aminopeptidase</keyword>
<dbReference type="Proteomes" id="UP000214747">
    <property type="component" value="Unassembled WGS sequence"/>
</dbReference>
<dbReference type="GO" id="GO:0004177">
    <property type="term" value="F:aminopeptidase activity"/>
    <property type="evidence" value="ECO:0007669"/>
    <property type="project" value="UniProtKB-KW"/>
</dbReference>
<dbReference type="InterPro" id="IPR014553">
    <property type="entry name" value="Aminopept"/>
</dbReference>
<keyword evidence="1" id="KW-0645">Protease</keyword>
<keyword evidence="2" id="KW-1185">Reference proteome</keyword>
<reference evidence="1 2" key="1">
    <citation type="journal article" date="2010" name="Int. J. Syst. Evol. Microbiol.">
        <title>Reclassification of Herbaspirillum putei as a later heterotypic synonym of Herbaspirillum huttiense, with the description of H. huttiense subsp. huttiense subsp. nov. and H. huttiense subsp. putei subsp. nov., comb. nov., and description of Herbaspirillum aquaticum sp. nov.</title>
        <authorList>
            <person name="Dobritsa A.P."/>
            <person name="Reddy M.C."/>
            <person name="Samadpour M."/>
        </authorList>
    </citation>
    <scope>NUCLEOTIDE SEQUENCE [LARGE SCALE GENOMIC DNA]</scope>
    <source>
        <strain evidence="1 2">IEH 4430</strain>
    </source>
</reference>
<dbReference type="RefSeq" id="WP_088755726.1">
    <property type="nucleotide sequence ID" value="NZ_NJGV01000011.1"/>
</dbReference>
<dbReference type="PROSITE" id="PS51257">
    <property type="entry name" value="PROKAR_LIPOPROTEIN"/>
    <property type="match status" value="1"/>
</dbReference>
<dbReference type="AlphaFoldDB" id="A0A225SSI9"/>
<proteinExistence type="predicted"/>
<accession>A0A225SSI9</accession>
<comment type="caution">
    <text evidence="1">The sequence shown here is derived from an EMBL/GenBank/DDBJ whole genome shotgun (WGS) entry which is preliminary data.</text>
</comment>
<gene>
    <name evidence="1" type="ORF">CEJ45_14185</name>
</gene>
<evidence type="ECO:0000313" key="2">
    <source>
        <dbReference type="Proteomes" id="UP000214747"/>
    </source>
</evidence>
<keyword evidence="1" id="KW-0378">Hydrolase</keyword>